<reference evidence="3 4" key="1">
    <citation type="submission" date="2023-01" db="EMBL/GenBank/DDBJ databases">
        <title>Analysis of 21 Apiospora genomes using comparative genomics revels a genus with tremendous synthesis potential of carbohydrate active enzymes and secondary metabolites.</title>
        <authorList>
            <person name="Sorensen T."/>
        </authorList>
    </citation>
    <scope>NUCLEOTIDE SEQUENCE [LARGE SCALE GENOMIC DNA]</scope>
    <source>
        <strain evidence="3 4">CBS 135458</strain>
    </source>
</reference>
<feature type="coiled-coil region" evidence="1">
    <location>
        <begin position="255"/>
        <end position="282"/>
    </location>
</feature>
<accession>A0ABR1UH70</accession>
<evidence type="ECO:0000313" key="4">
    <source>
        <dbReference type="Proteomes" id="UP001480595"/>
    </source>
</evidence>
<sequence length="401" mass="46821">MQDGHSGEGHDEVMQDAGNGETDDVNMEDCEEVPDPYHDTLYDMHSLVHYAVKQWIQMDDDTMKMTLRHFENAWQARGEFLWRLYLPHTLRLLEESESDRYRVHTAKFDLCFRVGKCLSLDHRFHMAIGFFEQVLERRRVTKKYSSFVPNDSLLFALGNAYLAVGRAGYAIPLLEAVVHTQRKHLGRDTPACQRCERALASAYIEIEETTGAGIRILEDIMKMHKSLPNLNPHDPRSQETEFQREIARLETECLLGRARLKCGQTERAIESLEQTVEDYKRLNSQDEYDEYETNRLMAQHWLAKAYKEGGYLFEALHILEPVVDEHQELDGMEDPYRLLSRELLAEICIDMDNLSCGIDRAMNTGMRLRNLVDTVRGQLETRYPAQPRSLEFYRLEEFKEF</sequence>
<dbReference type="EMBL" id="JAQQWL010000009">
    <property type="protein sequence ID" value="KAK8058247.1"/>
    <property type="molecule type" value="Genomic_DNA"/>
</dbReference>
<feature type="region of interest" description="Disordered" evidence="2">
    <location>
        <begin position="1"/>
        <end position="25"/>
    </location>
</feature>
<dbReference type="Gene3D" id="1.25.40.10">
    <property type="entry name" value="Tetratricopeptide repeat domain"/>
    <property type="match status" value="2"/>
</dbReference>
<gene>
    <name evidence="3" type="ORF">PG994_008695</name>
</gene>
<comment type="caution">
    <text evidence="3">The sequence shown here is derived from an EMBL/GenBank/DDBJ whole genome shotgun (WGS) entry which is preliminary data.</text>
</comment>
<evidence type="ECO:0000256" key="2">
    <source>
        <dbReference type="SAM" id="MobiDB-lite"/>
    </source>
</evidence>
<name>A0ABR1UH70_9PEZI</name>
<evidence type="ECO:0000256" key="1">
    <source>
        <dbReference type="SAM" id="Coils"/>
    </source>
</evidence>
<organism evidence="3 4">
    <name type="scientific">Apiospora phragmitis</name>
    <dbReference type="NCBI Taxonomy" id="2905665"/>
    <lineage>
        <taxon>Eukaryota</taxon>
        <taxon>Fungi</taxon>
        <taxon>Dikarya</taxon>
        <taxon>Ascomycota</taxon>
        <taxon>Pezizomycotina</taxon>
        <taxon>Sordariomycetes</taxon>
        <taxon>Xylariomycetidae</taxon>
        <taxon>Amphisphaeriales</taxon>
        <taxon>Apiosporaceae</taxon>
        <taxon>Apiospora</taxon>
    </lineage>
</organism>
<dbReference type="InterPro" id="IPR011990">
    <property type="entry name" value="TPR-like_helical_dom_sf"/>
</dbReference>
<keyword evidence="1" id="KW-0175">Coiled coil</keyword>
<feature type="compositionally biased region" description="Basic and acidic residues" evidence="2">
    <location>
        <begin position="1"/>
        <end position="13"/>
    </location>
</feature>
<dbReference type="GeneID" id="92093167"/>
<keyword evidence="4" id="KW-1185">Reference proteome</keyword>
<evidence type="ECO:0000313" key="3">
    <source>
        <dbReference type="EMBL" id="KAK8058247.1"/>
    </source>
</evidence>
<protein>
    <submittedName>
        <fullName evidence="3">Uncharacterized protein</fullName>
    </submittedName>
</protein>
<dbReference type="SUPFAM" id="SSF48452">
    <property type="entry name" value="TPR-like"/>
    <property type="match status" value="1"/>
</dbReference>
<dbReference type="RefSeq" id="XP_066713693.1">
    <property type="nucleotide sequence ID" value="XM_066860104.1"/>
</dbReference>
<dbReference type="Proteomes" id="UP001480595">
    <property type="component" value="Unassembled WGS sequence"/>
</dbReference>
<proteinExistence type="predicted"/>